<reference evidence="2" key="1">
    <citation type="submission" date="2021-06" db="EMBL/GenBank/DDBJ databases">
        <authorList>
            <person name="Kallberg Y."/>
            <person name="Tangrot J."/>
            <person name="Rosling A."/>
        </authorList>
    </citation>
    <scope>NUCLEOTIDE SEQUENCE</scope>
    <source>
        <strain evidence="2">MA453B</strain>
    </source>
</reference>
<feature type="compositionally biased region" description="Basic and acidic residues" evidence="1">
    <location>
        <begin position="36"/>
        <end position="48"/>
    </location>
</feature>
<comment type="caution">
    <text evidence="2">The sequence shown here is derived from an EMBL/GenBank/DDBJ whole genome shotgun (WGS) entry which is preliminary data.</text>
</comment>
<keyword evidence="3" id="KW-1185">Reference proteome</keyword>
<accession>A0A9N9P8C3</accession>
<dbReference type="AlphaFoldDB" id="A0A9N9P8C3"/>
<organism evidence="2 3">
    <name type="scientific">Dentiscutata erythropus</name>
    <dbReference type="NCBI Taxonomy" id="1348616"/>
    <lineage>
        <taxon>Eukaryota</taxon>
        <taxon>Fungi</taxon>
        <taxon>Fungi incertae sedis</taxon>
        <taxon>Mucoromycota</taxon>
        <taxon>Glomeromycotina</taxon>
        <taxon>Glomeromycetes</taxon>
        <taxon>Diversisporales</taxon>
        <taxon>Gigasporaceae</taxon>
        <taxon>Dentiscutata</taxon>
    </lineage>
</organism>
<proteinExistence type="predicted"/>
<name>A0A9N9P8C3_9GLOM</name>
<dbReference type="EMBL" id="CAJVPY010033946">
    <property type="protein sequence ID" value="CAG8799496.1"/>
    <property type="molecule type" value="Genomic_DNA"/>
</dbReference>
<feature type="region of interest" description="Disordered" evidence="1">
    <location>
        <begin position="16"/>
        <end position="63"/>
    </location>
</feature>
<feature type="non-terminal residue" evidence="2">
    <location>
        <position position="1"/>
    </location>
</feature>
<evidence type="ECO:0000313" key="3">
    <source>
        <dbReference type="Proteomes" id="UP000789405"/>
    </source>
</evidence>
<protein>
    <submittedName>
        <fullName evidence="2">7603_t:CDS:1</fullName>
    </submittedName>
</protein>
<feature type="non-terminal residue" evidence="2">
    <location>
        <position position="63"/>
    </location>
</feature>
<sequence>EQPDIQVFSLDIANSSENIANSNDTDENYITIEPDDQNHDDSDDKQELCELTEPNYSSEDEEI</sequence>
<evidence type="ECO:0000256" key="1">
    <source>
        <dbReference type="SAM" id="MobiDB-lite"/>
    </source>
</evidence>
<gene>
    <name evidence="2" type="ORF">DERYTH_LOCUS23078</name>
</gene>
<dbReference type="Proteomes" id="UP000789405">
    <property type="component" value="Unassembled WGS sequence"/>
</dbReference>
<evidence type="ECO:0000313" key="2">
    <source>
        <dbReference type="EMBL" id="CAG8799496.1"/>
    </source>
</evidence>